<comment type="caution">
    <text evidence="1">The sequence shown here is derived from an EMBL/GenBank/DDBJ whole genome shotgun (WGS) entry which is preliminary data.</text>
</comment>
<name>A0A167EJ62_9GAMM</name>
<gene>
    <name evidence="1" type="ORF">N476_15090</name>
</gene>
<dbReference type="EMBL" id="AUXZ01000072">
    <property type="protein sequence ID" value="KZN50813.1"/>
    <property type="molecule type" value="Genomic_DNA"/>
</dbReference>
<evidence type="ECO:0000313" key="2">
    <source>
        <dbReference type="Proteomes" id="UP000076503"/>
    </source>
</evidence>
<protein>
    <submittedName>
        <fullName evidence="1">Uncharacterized protein</fullName>
    </submittedName>
</protein>
<dbReference type="AlphaFoldDB" id="A0A167EJ62"/>
<dbReference type="Proteomes" id="UP000076503">
    <property type="component" value="Unassembled WGS sequence"/>
</dbReference>
<evidence type="ECO:0000313" key="1">
    <source>
        <dbReference type="EMBL" id="KZN50813.1"/>
    </source>
</evidence>
<proteinExistence type="predicted"/>
<dbReference type="PATRIC" id="fig|1365251.3.peg.2239"/>
<accession>A0A167EJ62</accession>
<sequence length="195" mass="22595">MTEYYLIFENLMNNYSSITTSDRTDYYCHLDSPHVSVDKVVTVKEECALKSTKDFHLIGEVICNEDIARIFSKHNPYRCRFFPISISDESFEILPNYSLISIENIIKCADMEKSEIFVFPKRRNHIKILSLYLDLEQLNKTPKYKRNIFMIEEAKGTILVSKELGEELLSYLAMNNDSSLVVKPISEGGKVPDLF</sequence>
<reference evidence="1 2" key="1">
    <citation type="submission" date="2013-07" db="EMBL/GenBank/DDBJ databases">
        <title>Comparative Genomic and Metabolomic Analysis of Twelve Strains of Pseudoalteromonas luteoviolacea.</title>
        <authorList>
            <person name="Vynne N.G."/>
            <person name="Mansson M."/>
            <person name="Gram L."/>
        </authorList>
    </citation>
    <scope>NUCLEOTIDE SEQUENCE [LARGE SCALE GENOMIC DNA]</scope>
    <source>
        <strain evidence="1 2">H33</strain>
    </source>
</reference>
<organism evidence="1 2">
    <name type="scientific">Pseudoalteromonas luteoviolacea H33</name>
    <dbReference type="NCBI Taxonomy" id="1365251"/>
    <lineage>
        <taxon>Bacteria</taxon>
        <taxon>Pseudomonadati</taxon>
        <taxon>Pseudomonadota</taxon>
        <taxon>Gammaproteobacteria</taxon>
        <taxon>Alteromonadales</taxon>
        <taxon>Pseudoalteromonadaceae</taxon>
        <taxon>Pseudoalteromonas</taxon>
    </lineage>
</organism>